<evidence type="ECO:0000256" key="6">
    <source>
        <dbReference type="ARBA" id="ARBA00022722"/>
    </source>
</evidence>
<evidence type="ECO:0000256" key="10">
    <source>
        <dbReference type="ARBA" id="ARBA00022833"/>
    </source>
</evidence>
<dbReference type="EC" id="3.1.26.11" evidence="4"/>
<keyword evidence="9" id="KW-0378">Hydrolase</keyword>
<dbReference type="GO" id="GO:0046872">
    <property type="term" value="F:metal ion binding"/>
    <property type="evidence" value="ECO:0007669"/>
    <property type="project" value="UniProtKB-KW"/>
</dbReference>
<dbReference type="PANTHER" id="PTHR12553:SF49">
    <property type="entry name" value="ZINC PHOSPHODIESTERASE ELAC PROTEIN 2"/>
    <property type="match status" value="1"/>
</dbReference>
<dbReference type="EMBL" id="JAWHQM010000111">
    <property type="protein sequence ID" value="KAK5637351.1"/>
    <property type="molecule type" value="Genomic_DNA"/>
</dbReference>
<dbReference type="InterPro" id="IPR047151">
    <property type="entry name" value="RNZ2-like"/>
</dbReference>
<keyword evidence="8" id="KW-0255">Endonuclease</keyword>
<dbReference type="Pfam" id="PF13691">
    <property type="entry name" value="Lactamase_B_4"/>
    <property type="match status" value="1"/>
</dbReference>
<dbReference type="SUPFAM" id="SSF56281">
    <property type="entry name" value="Metallo-hydrolase/oxidoreductase"/>
    <property type="match status" value="1"/>
</dbReference>
<dbReference type="GO" id="GO:0005739">
    <property type="term" value="C:mitochondrion"/>
    <property type="evidence" value="ECO:0007669"/>
    <property type="project" value="TreeGrafter"/>
</dbReference>
<reference evidence="13 14" key="1">
    <citation type="submission" date="2023-10" db="EMBL/GenBank/DDBJ databases">
        <title>Draft genome sequence of Xylaria bambusicola isolate GMP-LS, the root and basal stem rot pathogen of sugarcane in Indonesia.</title>
        <authorList>
            <person name="Selvaraj P."/>
            <person name="Muralishankar V."/>
            <person name="Muruganantham S."/>
            <person name="Sp S."/>
            <person name="Haryani S."/>
            <person name="Lau K.J.X."/>
            <person name="Naqvi N.I."/>
        </authorList>
    </citation>
    <scope>NUCLEOTIDE SEQUENCE [LARGE SCALE GENOMIC DNA]</scope>
    <source>
        <strain evidence="13">GMP-LS</strain>
    </source>
</reference>
<comment type="catalytic activity">
    <reaction evidence="1">
        <text>Endonucleolytic cleavage of RNA, removing extra 3' nucleotides from tRNA precursor, generating 3' termini of tRNAs. A 3'-hydroxy group is left at the tRNA terminus and a 5'-phosphoryl group is left at the trailer molecule.</text>
        <dbReference type="EC" id="3.1.26.11"/>
    </reaction>
</comment>
<protein>
    <recommendedName>
        <fullName evidence="4">ribonuclease Z</fullName>
        <ecNumber evidence="4">3.1.26.11</ecNumber>
    </recommendedName>
</protein>
<comment type="similarity">
    <text evidence="3">Belongs to the RNase Z family.</text>
</comment>
<evidence type="ECO:0000313" key="14">
    <source>
        <dbReference type="Proteomes" id="UP001305414"/>
    </source>
</evidence>
<feature type="region of interest" description="Disordered" evidence="11">
    <location>
        <begin position="172"/>
        <end position="202"/>
    </location>
</feature>
<evidence type="ECO:0000256" key="1">
    <source>
        <dbReference type="ARBA" id="ARBA00000402"/>
    </source>
</evidence>
<evidence type="ECO:0000256" key="7">
    <source>
        <dbReference type="ARBA" id="ARBA00022723"/>
    </source>
</evidence>
<dbReference type="InterPro" id="IPR001279">
    <property type="entry name" value="Metallo-B-lactamas"/>
</dbReference>
<evidence type="ECO:0000313" key="13">
    <source>
        <dbReference type="EMBL" id="KAK5637351.1"/>
    </source>
</evidence>
<keyword evidence="14" id="KW-1185">Reference proteome</keyword>
<feature type="domain" description="Metallo-beta-lactamase" evidence="12">
    <location>
        <begin position="553"/>
        <end position="754"/>
    </location>
</feature>
<dbReference type="InterPro" id="IPR027794">
    <property type="entry name" value="tRNase_Z_dom"/>
</dbReference>
<dbReference type="GO" id="GO:0042781">
    <property type="term" value="F:3'-tRNA processing endoribonuclease activity"/>
    <property type="evidence" value="ECO:0007669"/>
    <property type="project" value="UniProtKB-EC"/>
</dbReference>
<evidence type="ECO:0000256" key="8">
    <source>
        <dbReference type="ARBA" id="ARBA00022759"/>
    </source>
</evidence>
<evidence type="ECO:0000256" key="3">
    <source>
        <dbReference type="ARBA" id="ARBA00007823"/>
    </source>
</evidence>
<proteinExistence type="inferred from homology"/>
<dbReference type="Gene3D" id="3.60.15.10">
    <property type="entry name" value="Ribonuclease Z/Hydroxyacylglutathione hydrolase-like"/>
    <property type="match status" value="2"/>
</dbReference>
<name>A0AAN7V2F3_9PEZI</name>
<keyword evidence="6" id="KW-0540">Nuclease</keyword>
<comment type="cofactor">
    <cofactor evidence="2">
        <name>Zn(2+)</name>
        <dbReference type="ChEBI" id="CHEBI:29105"/>
    </cofactor>
</comment>
<comment type="caution">
    <text evidence="13">The sequence shown here is derived from an EMBL/GenBank/DDBJ whole genome shotgun (WGS) entry which is preliminary data.</text>
</comment>
<dbReference type="InterPro" id="IPR036866">
    <property type="entry name" value="RibonucZ/Hydroxyglut_hydro"/>
</dbReference>
<organism evidence="13 14">
    <name type="scientific">Xylaria bambusicola</name>
    <dbReference type="NCBI Taxonomy" id="326684"/>
    <lineage>
        <taxon>Eukaryota</taxon>
        <taxon>Fungi</taxon>
        <taxon>Dikarya</taxon>
        <taxon>Ascomycota</taxon>
        <taxon>Pezizomycotina</taxon>
        <taxon>Sordariomycetes</taxon>
        <taxon>Xylariomycetidae</taxon>
        <taxon>Xylariales</taxon>
        <taxon>Xylariaceae</taxon>
        <taxon>Xylaria</taxon>
    </lineage>
</organism>
<keyword evidence="10" id="KW-0862">Zinc</keyword>
<evidence type="ECO:0000256" key="2">
    <source>
        <dbReference type="ARBA" id="ARBA00001947"/>
    </source>
</evidence>
<accession>A0AAN7V2F3</accession>
<dbReference type="AlphaFoldDB" id="A0AAN7V2F3"/>
<sequence>MLNYVQVVTTPTADTPGATILLHFDNKRYVFGHTAEGTQRAFVQRKIALNKVDNIFLSGPVNWTSAGGLLGMILTVADVLAASEEQARINNAAKQKKKPPTRADKPRLKIHAGENLSYLLATSRRFIFRRGLPLEPHEVCSDPRNIQGAAASSEPDWKDGNINVWYMPVESDMKGSPISSSRKRSHDEFRERDTTAVSTSRDDNGKKIARTIVEQMFNSNWTPDALLETTLHQASLPAKIFVRNEKGHLQLYTGPLPGSGVEVPDIPVLVRQPWPSANVSGLPHTELSSQSLCYIVKGHDRRGKFNPIEAERLGVDKRDYRRLTNLESVKGKDGNLVTPEMVLGETVAGSGFAVIDMPDISYIDYLVNRPEWNDSQIMKGIYVIFWVLGRGVVDDTRLQAFMQEVSPIRHIVISADTCPNMIALESAATQAYKLRCVDSDRFPLPSHNNELSLAGTIPTHTLSYETGRVGKTVQFAPRYEHQDDKVLPFPDIDKLARPSLDEDVLKMAAEAKSKISNPDFITKVEKAEVNIPNRDAEIITLGTGSAVPSKYRNVSATLVRVPGYGNYLFDAGENTLGQLRRVFGDETPSVLRDLKVIWISHLHADHHLGTTSVIKAWHEETMKSDPSKRLVLASHFHMIDWLREYADVESFGFDRLVNIPFTRAIPDSRIFKPYIFGTKEVEQFGLEKIQPCSVSHCYGALATVFTFPSGLKIAYSGDCRPSDAFVQIGQGATILIHESTFDDELKGDAIAKKHSTMSEAIDVGRRMGARRILLTHFSQRYQKISIMEEDFEIRPDAKADEVVLLAFDYMRVKLGEFRMAQAFLPAVQKLLEESTEEISAIPLL</sequence>
<gene>
    <name evidence="13" type="ORF">RRF57_013063</name>
</gene>
<evidence type="ECO:0000256" key="4">
    <source>
        <dbReference type="ARBA" id="ARBA00012477"/>
    </source>
</evidence>
<dbReference type="SMART" id="SM00849">
    <property type="entry name" value="Lactamase_B"/>
    <property type="match status" value="1"/>
</dbReference>
<feature type="compositionally biased region" description="Basic and acidic residues" evidence="11">
    <location>
        <begin position="185"/>
        <end position="202"/>
    </location>
</feature>
<evidence type="ECO:0000259" key="12">
    <source>
        <dbReference type="SMART" id="SM00849"/>
    </source>
</evidence>
<evidence type="ECO:0000256" key="11">
    <source>
        <dbReference type="SAM" id="MobiDB-lite"/>
    </source>
</evidence>
<keyword evidence="5" id="KW-0819">tRNA processing</keyword>
<dbReference type="CDD" id="cd07718">
    <property type="entry name" value="RNaseZ_ELAC1_ELAC2-C-term-like_MBL-fold"/>
    <property type="match status" value="1"/>
</dbReference>
<evidence type="ECO:0000256" key="9">
    <source>
        <dbReference type="ARBA" id="ARBA00022801"/>
    </source>
</evidence>
<dbReference type="Pfam" id="PF12706">
    <property type="entry name" value="Lactamase_B_2"/>
    <property type="match status" value="1"/>
</dbReference>
<dbReference type="Proteomes" id="UP001305414">
    <property type="component" value="Unassembled WGS sequence"/>
</dbReference>
<dbReference type="PANTHER" id="PTHR12553">
    <property type="entry name" value="ZINC PHOSPHODIESTERASE ELAC PROTEIN 2"/>
    <property type="match status" value="1"/>
</dbReference>
<keyword evidence="7" id="KW-0479">Metal-binding</keyword>
<dbReference type="GO" id="GO:1990180">
    <property type="term" value="P:mitochondrial tRNA 3'-end processing"/>
    <property type="evidence" value="ECO:0007669"/>
    <property type="project" value="TreeGrafter"/>
</dbReference>
<evidence type="ECO:0000256" key="5">
    <source>
        <dbReference type="ARBA" id="ARBA00022694"/>
    </source>
</evidence>